<sequence>MKNPRVNGLYKRVYSGIVVSSPKVWNLFDAWQKTHA</sequence>
<dbReference type="EMBL" id="AMFJ01034041">
    <property type="protein sequence ID" value="EKD30488.1"/>
    <property type="molecule type" value="Genomic_DNA"/>
</dbReference>
<accession>K1YE04</accession>
<dbReference type="AlphaFoldDB" id="K1YE04"/>
<gene>
    <name evidence="1" type="ORF">ACD_78C00041G0002</name>
</gene>
<organism evidence="1">
    <name type="scientific">uncultured bacterium</name>
    <name type="common">gcode 4</name>
    <dbReference type="NCBI Taxonomy" id="1234023"/>
    <lineage>
        <taxon>Bacteria</taxon>
        <taxon>environmental samples</taxon>
    </lineage>
</organism>
<name>K1YE04_9BACT</name>
<protein>
    <submittedName>
        <fullName evidence="1">Uncharacterized protein</fullName>
    </submittedName>
</protein>
<reference evidence="1" key="1">
    <citation type="journal article" date="2012" name="Science">
        <title>Fermentation, hydrogen, and sulfur metabolism in multiple uncultivated bacterial phyla.</title>
        <authorList>
            <person name="Wrighton K.C."/>
            <person name="Thomas B.C."/>
            <person name="Sharon I."/>
            <person name="Miller C.S."/>
            <person name="Castelle C.J."/>
            <person name="VerBerkmoes N.C."/>
            <person name="Wilkins M.J."/>
            <person name="Hettich R.L."/>
            <person name="Lipton M.S."/>
            <person name="Williams K.H."/>
            <person name="Long P.E."/>
            <person name="Banfield J.F."/>
        </authorList>
    </citation>
    <scope>NUCLEOTIDE SEQUENCE [LARGE SCALE GENOMIC DNA]</scope>
</reference>
<proteinExistence type="predicted"/>
<comment type="caution">
    <text evidence="1">The sequence shown here is derived from an EMBL/GenBank/DDBJ whole genome shotgun (WGS) entry which is preliminary data.</text>
</comment>
<evidence type="ECO:0000313" key="1">
    <source>
        <dbReference type="EMBL" id="EKD30488.1"/>
    </source>
</evidence>
<feature type="non-terminal residue" evidence="1">
    <location>
        <position position="36"/>
    </location>
</feature>